<dbReference type="InterPro" id="IPR008978">
    <property type="entry name" value="HSP20-like_chaperone"/>
</dbReference>
<feature type="binding site" evidence="2">
    <location>
        <position position="102"/>
    </location>
    <ligand>
        <name>Zn(2+)</name>
        <dbReference type="ChEBI" id="CHEBI:29105"/>
        <label>1</label>
    </ligand>
</feature>
<proteinExistence type="inferred from homology"/>
<dbReference type="PRINTS" id="PR00299">
    <property type="entry name" value="ACRYSTALLIN"/>
</dbReference>
<dbReference type="AlphaFoldDB" id="A0AAN9BNN4"/>
<dbReference type="CDD" id="cd06526">
    <property type="entry name" value="metazoan_ACD"/>
    <property type="match status" value="1"/>
</dbReference>
<organism evidence="6 7">
    <name type="scientific">Littorina saxatilis</name>
    <dbReference type="NCBI Taxonomy" id="31220"/>
    <lineage>
        <taxon>Eukaryota</taxon>
        <taxon>Metazoa</taxon>
        <taxon>Spiralia</taxon>
        <taxon>Lophotrochozoa</taxon>
        <taxon>Mollusca</taxon>
        <taxon>Gastropoda</taxon>
        <taxon>Caenogastropoda</taxon>
        <taxon>Littorinimorpha</taxon>
        <taxon>Littorinoidea</taxon>
        <taxon>Littorinidae</taxon>
        <taxon>Littorina</taxon>
    </lineage>
</organism>
<dbReference type="GO" id="GO:0005634">
    <property type="term" value="C:nucleus"/>
    <property type="evidence" value="ECO:0007669"/>
    <property type="project" value="TreeGrafter"/>
</dbReference>
<evidence type="ECO:0000256" key="2">
    <source>
        <dbReference type="PIRSR" id="PIRSR036514-1"/>
    </source>
</evidence>
<dbReference type="GO" id="GO:0046872">
    <property type="term" value="F:metal ion binding"/>
    <property type="evidence" value="ECO:0007669"/>
    <property type="project" value="UniProtKB-KW"/>
</dbReference>
<evidence type="ECO:0000313" key="6">
    <source>
        <dbReference type="EMBL" id="KAK7108837.1"/>
    </source>
</evidence>
<sequence length="157" mass="18288">MSLTPYLRGFWEDPWEGQNHPSRIYDQHFGTVVPDDIFLRPAFGPLQRRAPLQTGLSEVVNNDKEFRVSVDVQHFKPEELEIKTKDNRVFIHARHEDRPDEHGFIMREFTRQYVLPKDVDPATVTSTLCKDGVLVLKAPKKALEAPKENKILIKREK</sequence>
<name>A0AAN9BNN4_9CAEN</name>
<dbReference type="PANTHER" id="PTHR45640:SF26">
    <property type="entry name" value="RE23625P"/>
    <property type="match status" value="1"/>
</dbReference>
<dbReference type="EMBL" id="JBAMIC010000004">
    <property type="protein sequence ID" value="KAK7108837.1"/>
    <property type="molecule type" value="Genomic_DNA"/>
</dbReference>
<dbReference type="GO" id="GO:0051082">
    <property type="term" value="F:unfolded protein binding"/>
    <property type="evidence" value="ECO:0007669"/>
    <property type="project" value="TreeGrafter"/>
</dbReference>
<evidence type="ECO:0000256" key="3">
    <source>
        <dbReference type="PROSITE-ProRule" id="PRU00285"/>
    </source>
</evidence>
<dbReference type="GO" id="GO:0005737">
    <property type="term" value="C:cytoplasm"/>
    <property type="evidence" value="ECO:0007669"/>
    <property type="project" value="TreeGrafter"/>
</dbReference>
<evidence type="ECO:0000256" key="4">
    <source>
        <dbReference type="RuleBase" id="RU003616"/>
    </source>
</evidence>
<dbReference type="PROSITE" id="PS01031">
    <property type="entry name" value="SHSP"/>
    <property type="match status" value="1"/>
</dbReference>
<comment type="caution">
    <text evidence="6">The sequence shown here is derived from an EMBL/GenBank/DDBJ whole genome shotgun (WGS) entry which is preliminary data.</text>
</comment>
<dbReference type="InterPro" id="IPR001436">
    <property type="entry name" value="Alpha-crystallin/sHSP_animal"/>
</dbReference>
<keyword evidence="2" id="KW-0479">Metal-binding</keyword>
<keyword evidence="2" id="KW-0862">Zinc</keyword>
<dbReference type="InterPro" id="IPR002068">
    <property type="entry name" value="A-crystallin/Hsp20_dom"/>
</dbReference>
<dbReference type="Proteomes" id="UP001374579">
    <property type="component" value="Unassembled WGS sequence"/>
</dbReference>
<dbReference type="PANTHER" id="PTHR45640">
    <property type="entry name" value="HEAT SHOCK PROTEIN HSP-12.2-RELATED"/>
    <property type="match status" value="1"/>
</dbReference>
<dbReference type="PIRSF" id="PIRSF036514">
    <property type="entry name" value="Sm_HSP_B1"/>
    <property type="match status" value="1"/>
</dbReference>
<reference evidence="6 7" key="1">
    <citation type="submission" date="2024-02" db="EMBL/GenBank/DDBJ databases">
        <title>Chromosome-scale genome assembly of the rough periwinkle Littorina saxatilis.</title>
        <authorList>
            <person name="De Jode A."/>
            <person name="Faria R."/>
            <person name="Formenti G."/>
            <person name="Sims Y."/>
            <person name="Smith T.P."/>
            <person name="Tracey A."/>
            <person name="Wood J.M.D."/>
            <person name="Zagrodzka Z.B."/>
            <person name="Johannesson K."/>
            <person name="Butlin R.K."/>
            <person name="Leder E.H."/>
        </authorList>
    </citation>
    <scope>NUCLEOTIDE SEQUENCE [LARGE SCALE GENOMIC DNA]</scope>
    <source>
        <strain evidence="6">Snail1</strain>
        <tissue evidence="6">Muscle</tissue>
    </source>
</reference>
<evidence type="ECO:0000313" key="7">
    <source>
        <dbReference type="Proteomes" id="UP001374579"/>
    </source>
</evidence>
<evidence type="ECO:0000259" key="5">
    <source>
        <dbReference type="PROSITE" id="PS01031"/>
    </source>
</evidence>
<evidence type="ECO:0000256" key="1">
    <source>
        <dbReference type="PIRNR" id="PIRNR036514"/>
    </source>
</evidence>
<feature type="binding site" evidence="2">
    <location>
        <position position="95"/>
    </location>
    <ligand>
        <name>Zn(2+)</name>
        <dbReference type="ChEBI" id="CHEBI:29105"/>
        <label>1</label>
    </ligand>
</feature>
<dbReference type="Pfam" id="PF00011">
    <property type="entry name" value="HSP20"/>
    <property type="match status" value="1"/>
</dbReference>
<dbReference type="SUPFAM" id="SSF49764">
    <property type="entry name" value="HSP20-like chaperones"/>
    <property type="match status" value="1"/>
</dbReference>
<keyword evidence="7" id="KW-1185">Reference proteome</keyword>
<comment type="similarity">
    <text evidence="1 3 4">Belongs to the small heat shock protein (HSP20) family.</text>
</comment>
<dbReference type="InterPro" id="IPR055269">
    <property type="entry name" value="Alpha-crystallin/HSP_16"/>
</dbReference>
<accession>A0AAN9BNN4</accession>
<gene>
    <name evidence="6" type="ORF">V1264_016501</name>
</gene>
<dbReference type="GO" id="GO:0042026">
    <property type="term" value="P:protein refolding"/>
    <property type="evidence" value="ECO:0007669"/>
    <property type="project" value="TreeGrafter"/>
</dbReference>
<dbReference type="GO" id="GO:0009408">
    <property type="term" value="P:response to heat"/>
    <property type="evidence" value="ECO:0007669"/>
    <property type="project" value="TreeGrafter"/>
</dbReference>
<feature type="domain" description="SHSP" evidence="5">
    <location>
        <begin position="47"/>
        <end position="156"/>
    </location>
</feature>
<protein>
    <recommendedName>
        <fullName evidence="5">SHSP domain-containing protein</fullName>
    </recommendedName>
</protein>
<dbReference type="Gene3D" id="2.60.40.790">
    <property type="match status" value="1"/>
</dbReference>